<proteinExistence type="inferred from homology"/>
<name>A0A4Y7KP13_PAPSO</name>
<feature type="compositionally biased region" description="Pro residues" evidence="8">
    <location>
        <begin position="62"/>
        <end position="83"/>
    </location>
</feature>
<dbReference type="CDD" id="cd22325">
    <property type="entry name" value="ERCC1_C-like"/>
    <property type="match status" value="1"/>
</dbReference>
<dbReference type="GO" id="GO:0006289">
    <property type="term" value="P:nucleotide-excision repair"/>
    <property type="evidence" value="ECO:0007669"/>
    <property type="project" value="UniProtKB-ARBA"/>
</dbReference>
<evidence type="ECO:0000256" key="8">
    <source>
        <dbReference type="SAM" id="MobiDB-lite"/>
    </source>
</evidence>
<dbReference type="Gene3D" id="1.10.150.20">
    <property type="entry name" value="5' to 3' exonuclease, C-terminal subdomain"/>
    <property type="match status" value="1"/>
</dbReference>
<dbReference type="GO" id="GO:0070522">
    <property type="term" value="C:ERCC4-ERCC1 complex"/>
    <property type="evidence" value="ECO:0007669"/>
    <property type="project" value="TreeGrafter"/>
</dbReference>
<dbReference type="InterPro" id="IPR010994">
    <property type="entry name" value="RuvA_2-like"/>
</dbReference>
<evidence type="ECO:0000313" key="12">
    <source>
        <dbReference type="Proteomes" id="UP000316621"/>
    </source>
</evidence>
<keyword evidence="9" id="KW-0812">Transmembrane</keyword>
<dbReference type="GO" id="GO:0070914">
    <property type="term" value="P:UV-damage excision repair"/>
    <property type="evidence" value="ECO:0007669"/>
    <property type="project" value="TreeGrafter"/>
</dbReference>
<dbReference type="SUPFAM" id="SSF52980">
    <property type="entry name" value="Restriction endonuclease-like"/>
    <property type="match status" value="1"/>
</dbReference>
<keyword evidence="3" id="KW-0227">DNA damage</keyword>
<sequence length="490" mass="54482">MEGGREEDGREENKKISIIAIPCYEEVFDNSQQNPKPNQSLFNPSPSFSQAFSFIKNTEFYTPPPPTPPTPSVPATSPSPSPSTPNNSSRTIGHSDASPSTSSSVQSGQNRNAILVSHRQKGNPLLKYIRNVRWVFADVVCDYLLGPNSCALYLSVRYHLLHPDYLYFRIRELQKNFKLRVILCHVDVEDVVKPLQEVTRTAMLHDCTLLCAWSLEECGRYLETIKVYENKPADILQGQTDTDYLSRLSHALTTVRHVNKTDVVTLGSTFGSLSNIMDVSMEDLARCPGIGERKVKRLYDTFHEPFKHDVSSLHATTGTEAPSDSNAGSSSSDIILEPGNGSGVANKLMKKEPSLTVKSALKAAFAKYADKVHAKPPGEKAEEKNSLSVEVKEHTMEPEKTKSISSVTPWTESCGYLPAVRLNFKLQQGFGAGISHMIAIAYLFIARVLAYVPCDLLFLQKSCRHQLVRCFLCGKLNSKMFYRENIAARS</sequence>
<dbReference type="OMA" id="IMDVSME"/>
<keyword evidence="9" id="KW-1133">Transmembrane helix</keyword>
<evidence type="ECO:0000256" key="1">
    <source>
        <dbReference type="ARBA" id="ARBA00004123"/>
    </source>
</evidence>
<dbReference type="InterPro" id="IPR011335">
    <property type="entry name" value="Restrct_endonuc-II-like"/>
</dbReference>
<dbReference type="InterPro" id="IPR004579">
    <property type="entry name" value="ERCC1/RAD10/SWI10"/>
</dbReference>
<dbReference type="PANTHER" id="PTHR12749">
    <property type="entry name" value="EXCISION REPAIR CROSS-COMPLEMENTING 1 ERCC1"/>
    <property type="match status" value="1"/>
</dbReference>
<accession>A0A4Y7KP13</accession>
<dbReference type="STRING" id="3469.A0A4Y7KP13"/>
<dbReference type="Pfam" id="PF14520">
    <property type="entry name" value="HHH_5"/>
    <property type="match status" value="1"/>
</dbReference>
<comment type="subcellular location">
    <subcellularLocation>
        <location evidence="1">Nucleus</location>
    </subcellularLocation>
</comment>
<feature type="region of interest" description="Disordered" evidence="8">
    <location>
        <begin position="28"/>
        <end position="47"/>
    </location>
</feature>
<keyword evidence="4" id="KW-0238">DNA-binding</keyword>
<comment type="similarity">
    <text evidence="2">Belongs to the ERCC1/RAD10/SWI10 family.</text>
</comment>
<dbReference type="Gramene" id="RZC73838">
    <property type="protein sequence ID" value="RZC73838"/>
    <property type="gene ID" value="C5167_049322"/>
</dbReference>
<feature type="compositionally biased region" description="Polar residues" evidence="8">
    <location>
        <begin position="29"/>
        <end position="47"/>
    </location>
</feature>
<dbReference type="Proteomes" id="UP000316621">
    <property type="component" value="Chromosome 8"/>
</dbReference>
<feature type="region of interest" description="Disordered" evidence="8">
    <location>
        <begin position="375"/>
        <end position="404"/>
    </location>
</feature>
<dbReference type="Pfam" id="PF03834">
    <property type="entry name" value="Rad10"/>
    <property type="match status" value="1"/>
</dbReference>
<organism evidence="11 12">
    <name type="scientific">Papaver somniferum</name>
    <name type="common">Opium poppy</name>
    <dbReference type="NCBI Taxonomy" id="3469"/>
    <lineage>
        <taxon>Eukaryota</taxon>
        <taxon>Viridiplantae</taxon>
        <taxon>Streptophyta</taxon>
        <taxon>Embryophyta</taxon>
        <taxon>Tracheophyta</taxon>
        <taxon>Spermatophyta</taxon>
        <taxon>Magnoliopsida</taxon>
        <taxon>Ranunculales</taxon>
        <taxon>Papaveraceae</taxon>
        <taxon>Papaveroideae</taxon>
        <taxon>Papaver</taxon>
    </lineage>
</organism>
<dbReference type="GO" id="GO:0006302">
    <property type="term" value="P:double-strand break repair"/>
    <property type="evidence" value="ECO:0007669"/>
    <property type="project" value="UniProtKB-ARBA"/>
</dbReference>
<reference evidence="11 12" key="1">
    <citation type="journal article" date="2018" name="Science">
        <title>The opium poppy genome and morphinan production.</title>
        <authorList>
            <person name="Guo L."/>
            <person name="Winzer T."/>
            <person name="Yang X."/>
            <person name="Li Y."/>
            <person name="Ning Z."/>
            <person name="He Z."/>
            <person name="Teodor R."/>
            <person name="Lu Y."/>
            <person name="Bowser T.A."/>
            <person name="Graham I.A."/>
            <person name="Ye K."/>
        </authorList>
    </citation>
    <scope>NUCLEOTIDE SEQUENCE [LARGE SCALE GENOMIC DNA]</scope>
    <source>
        <strain evidence="12">cv. HN1</strain>
        <tissue evidence="11">Leaves</tissue>
    </source>
</reference>
<dbReference type="NCBIfam" id="TIGR00597">
    <property type="entry name" value="rad10"/>
    <property type="match status" value="1"/>
</dbReference>
<evidence type="ECO:0000256" key="7">
    <source>
        <dbReference type="ARBA" id="ARBA00071993"/>
    </source>
</evidence>
<keyword evidence="9" id="KW-0472">Membrane</keyword>
<dbReference type="GO" id="GO:0006312">
    <property type="term" value="P:mitotic recombination"/>
    <property type="evidence" value="ECO:0007669"/>
    <property type="project" value="TreeGrafter"/>
</dbReference>
<keyword evidence="5" id="KW-0234">DNA repair</keyword>
<dbReference type="GO" id="GO:0003697">
    <property type="term" value="F:single-stranded DNA binding"/>
    <property type="evidence" value="ECO:0007669"/>
    <property type="project" value="TreeGrafter"/>
</dbReference>
<dbReference type="Gene3D" id="3.40.50.10130">
    <property type="match status" value="1"/>
</dbReference>
<dbReference type="GO" id="GO:0003684">
    <property type="term" value="F:damaged DNA binding"/>
    <property type="evidence" value="ECO:0007669"/>
    <property type="project" value="InterPro"/>
</dbReference>
<dbReference type="PANTHER" id="PTHR12749:SF0">
    <property type="entry name" value="DNA EXCISION REPAIR PROTEIN ERCC-1"/>
    <property type="match status" value="1"/>
</dbReference>
<evidence type="ECO:0000259" key="10">
    <source>
        <dbReference type="Pfam" id="PF03834"/>
    </source>
</evidence>
<feature type="compositionally biased region" description="Low complexity" evidence="8">
    <location>
        <begin position="95"/>
        <end position="107"/>
    </location>
</feature>
<evidence type="ECO:0000256" key="5">
    <source>
        <dbReference type="ARBA" id="ARBA00023204"/>
    </source>
</evidence>
<protein>
    <recommendedName>
        <fullName evidence="7">DNA excision repair protein ERCC-1</fullName>
    </recommendedName>
</protein>
<feature type="region of interest" description="Disordered" evidence="8">
    <location>
        <begin position="58"/>
        <end position="109"/>
    </location>
</feature>
<dbReference type="SUPFAM" id="SSF47781">
    <property type="entry name" value="RuvA domain 2-like"/>
    <property type="match status" value="1"/>
</dbReference>
<evidence type="ECO:0000256" key="6">
    <source>
        <dbReference type="ARBA" id="ARBA00023242"/>
    </source>
</evidence>
<feature type="compositionally biased region" description="Basic and acidic residues" evidence="8">
    <location>
        <begin position="375"/>
        <end position="402"/>
    </location>
</feature>
<keyword evidence="12" id="KW-1185">Reference proteome</keyword>
<feature type="compositionally biased region" description="Polar residues" evidence="8">
    <location>
        <begin position="313"/>
        <end position="322"/>
    </location>
</feature>
<evidence type="ECO:0000313" key="11">
    <source>
        <dbReference type="EMBL" id="RZC73838.1"/>
    </source>
</evidence>
<feature type="domain" description="ERCC1-like central" evidence="10">
    <location>
        <begin position="114"/>
        <end position="226"/>
    </location>
</feature>
<dbReference type="FunFam" id="3.40.50.10130:FF:000001">
    <property type="entry name" value="DNA excision repair protein ERCC-1"/>
    <property type="match status" value="1"/>
</dbReference>
<dbReference type="AlphaFoldDB" id="A0A4Y7KP13"/>
<dbReference type="FunFam" id="1.10.150.20:FF:000017">
    <property type="entry name" value="DNA excision repair protein ERCC-1"/>
    <property type="match status" value="1"/>
</dbReference>
<evidence type="ECO:0000256" key="4">
    <source>
        <dbReference type="ARBA" id="ARBA00023125"/>
    </source>
</evidence>
<feature type="transmembrane region" description="Helical" evidence="9">
    <location>
        <begin position="437"/>
        <end position="459"/>
    </location>
</feature>
<evidence type="ECO:0000256" key="3">
    <source>
        <dbReference type="ARBA" id="ARBA00022763"/>
    </source>
</evidence>
<gene>
    <name evidence="11" type="ORF">C5167_049322</name>
</gene>
<dbReference type="InterPro" id="IPR047260">
    <property type="entry name" value="ERCC1-like_central_dom"/>
</dbReference>
<feature type="region of interest" description="Disordered" evidence="8">
    <location>
        <begin position="311"/>
        <end position="336"/>
    </location>
</feature>
<feature type="compositionally biased region" description="Low complexity" evidence="8">
    <location>
        <begin position="323"/>
        <end position="332"/>
    </location>
</feature>
<dbReference type="GO" id="GO:0000110">
    <property type="term" value="C:nucleotide-excision repair factor 1 complex"/>
    <property type="evidence" value="ECO:0007669"/>
    <property type="project" value="TreeGrafter"/>
</dbReference>
<evidence type="ECO:0000256" key="2">
    <source>
        <dbReference type="ARBA" id="ARBA00008283"/>
    </source>
</evidence>
<keyword evidence="6" id="KW-0539">Nucleus</keyword>
<evidence type="ECO:0000256" key="9">
    <source>
        <dbReference type="SAM" id="Phobius"/>
    </source>
</evidence>
<dbReference type="EMBL" id="CM010722">
    <property type="protein sequence ID" value="RZC73838.1"/>
    <property type="molecule type" value="Genomic_DNA"/>
</dbReference>